<dbReference type="SUPFAM" id="SSF49879">
    <property type="entry name" value="SMAD/FHA domain"/>
    <property type="match status" value="1"/>
</dbReference>
<feature type="compositionally biased region" description="Pro residues" evidence="1">
    <location>
        <begin position="195"/>
        <end position="204"/>
    </location>
</feature>
<dbReference type="OrthoDB" id="273564at2"/>
<dbReference type="EMBL" id="SACR01000004">
    <property type="protein sequence ID" value="RVU44980.1"/>
    <property type="molecule type" value="Genomic_DNA"/>
</dbReference>
<feature type="region of interest" description="Disordered" evidence="1">
    <location>
        <begin position="166"/>
        <end position="220"/>
    </location>
</feature>
<proteinExistence type="predicted"/>
<evidence type="ECO:0000259" key="2">
    <source>
        <dbReference type="PROSITE" id="PS50006"/>
    </source>
</evidence>
<accession>A0A437RDZ3</accession>
<dbReference type="InterPro" id="IPR046883">
    <property type="entry name" value="T6SS_FHA_C"/>
</dbReference>
<feature type="region of interest" description="Disordered" evidence="1">
    <location>
        <begin position="126"/>
        <end position="152"/>
    </location>
</feature>
<dbReference type="AlphaFoldDB" id="A0A437RDZ3"/>
<sequence length="575" mass="59684">MIVLRVLSYNGSPADGPSAQFDELGGTIGRADNNQLVLPDPERTISRVHARVVFRAGGYAVVDNGSNPISVNGQVIGTGREHPLKVGDELMIGGYLLAAEAPGALKSDDPFADLFGDAPLGLAAPAAPAAPRTAPGVAQRTAMPSAGAWPAPAPVTAPPPPVWAPAPSAAWPPPPPPRSPAVSAAAIPDDWDPFAPDPAEPPAPAAGRSTPADAFASLPAGGGDSLDDLFGLSGAPLSGDPLGGAPQQALMAQPNTAQHDDALQSLARTATLMPASRSDHASELNLPMSLPPVQAPPAHLAPAPLPQGAIFSWNDPPRDGRVVTLPGLRRPDAPPPLKRAEPALVSAPAAAAASRPEAARSLPAAGGPGPATAGAADAELLQALLRGLGVPGLRLDALTPQTMELVGQLLRESTRGAVELLVARAALKREMRAEMTMIVSRENNPLKFSPTVEVALQHLLGPPAPGFMPSATAMRDAFDDLRAHQLGVMAGMRAALEGVLQRFDPKQLEGKLSKRSAIDSIIPATRKARLWEAFNELFAQLQTEAQDDFDEIFGKAFLKAYEDQLDRLHNEAGPR</sequence>
<comment type="caution">
    <text evidence="3">The sequence shown here is derived from an EMBL/GenBank/DDBJ whole genome shotgun (WGS) entry which is preliminary data.</text>
</comment>
<dbReference type="Proteomes" id="UP000285575">
    <property type="component" value="Unassembled WGS sequence"/>
</dbReference>
<dbReference type="SMART" id="SM00240">
    <property type="entry name" value="FHA"/>
    <property type="match status" value="1"/>
</dbReference>
<evidence type="ECO:0000313" key="4">
    <source>
        <dbReference type="Proteomes" id="UP000285575"/>
    </source>
</evidence>
<protein>
    <submittedName>
        <fullName evidence="3">Type VI secretion system-associated FHA domain protein TagH</fullName>
    </submittedName>
</protein>
<dbReference type="PROSITE" id="PS50006">
    <property type="entry name" value="FHA_DOMAIN"/>
    <property type="match status" value="1"/>
</dbReference>
<feature type="compositionally biased region" description="Low complexity" evidence="1">
    <location>
        <begin position="126"/>
        <end position="138"/>
    </location>
</feature>
<dbReference type="Pfam" id="PF00498">
    <property type="entry name" value="FHA"/>
    <property type="match status" value="1"/>
</dbReference>
<feature type="compositionally biased region" description="Pro residues" evidence="1">
    <location>
        <begin position="166"/>
        <end position="179"/>
    </location>
</feature>
<organism evidence="3 4">
    <name type="scientific">Rubrivivax rivuli</name>
    <dbReference type="NCBI Taxonomy" id="1862385"/>
    <lineage>
        <taxon>Bacteria</taxon>
        <taxon>Pseudomonadati</taxon>
        <taxon>Pseudomonadota</taxon>
        <taxon>Betaproteobacteria</taxon>
        <taxon>Burkholderiales</taxon>
        <taxon>Sphaerotilaceae</taxon>
        <taxon>Rubrivivax</taxon>
    </lineage>
</organism>
<reference evidence="3 4" key="1">
    <citation type="submission" date="2019-01" db="EMBL/GenBank/DDBJ databases">
        <authorList>
            <person name="Chen W.-M."/>
        </authorList>
    </citation>
    <scope>NUCLEOTIDE SEQUENCE [LARGE SCALE GENOMIC DNA]</scope>
    <source>
        <strain evidence="3 4">KYPY4</strain>
    </source>
</reference>
<dbReference type="RefSeq" id="WP_128229046.1">
    <property type="nucleotide sequence ID" value="NZ_SACR01000004.1"/>
</dbReference>
<dbReference type="InterPro" id="IPR000253">
    <property type="entry name" value="FHA_dom"/>
</dbReference>
<gene>
    <name evidence="3" type="primary">tagH</name>
    <name evidence="3" type="ORF">EOE66_12500</name>
</gene>
<feature type="domain" description="FHA" evidence="2">
    <location>
        <begin position="26"/>
        <end position="76"/>
    </location>
</feature>
<feature type="region of interest" description="Disordered" evidence="1">
    <location>
        <begin position="344"/>
        <end position="373"/>
    </location>
</feature>
<dbReference type="CDD" id="cd00060">
    <property type="entry name" value="FHA"/>
    <property type="match status" value="1"/>
</dbReference>
<dbReference type="Gene3D" id="2.60.200.20">
    <property type="match status" value="1"/>
</dbReference>
<keyword evidence="4" id="KW-1185">Reference proteome</keyword>
<dbReference type="InterPro" id="IPR008984">
    <property type="entry name" value="SMAD_FHA_dom_sf"/>
</dbReference>
<name>A0A437RDZ3_9BURK</name>
<dbReference type="NCBIfam" id="TIGR03354">
    <property type="entry name" value="VI_FHA"/>
    <property type="match status" value="1"/>
</dbReference>
<evidence type="ECO:0000256" key="1">
    <source>
        <dbReference type="SAM" id="MobiDB-lite"/>
    </source>
</evidence>
<dbReference type="Pfam" id="PF20232">
    <property type="entry name" value="T6SS_FHA_C"/>
    <property type="match status" value="1"/>
</dbReference>
<evidence type="ECO:0000313" key="3">
    <source>
        <dbReference type="EMBL" id="RVU44980.1"/>
    </source>
</evidence>
<dbReference type="InterPro" id="IPR017735">
    <property type="entry name" value="T6SS_FHA"/>
</dbReference>